<dbReference type="EMBL" id="CDOD01000002">
    <property type="protein sequence ID" value="CEN32474.1"/>
    <property type="molecule type" value="Genomic_DNA"/>
</dbReference>
<protein>
    <submittedName>
        <fullName evidence="1">Uncharacterized protein</fullName>
    </submittedName>
</protein>
<evidence type="ECO:0000313" key="2">
    <source>
        <dbReference type="Proteomes" id="UP000038055"/>
    </source>
</evidence>
<gene>
    <name evidence="1" type="ORF">CCYN2B_100054</name>
</gene>
<organism evidence="1 2">
    <name type="scientific">Capnocytophaga cynodegmi</name>
    <dbReference type="NCBI Taxonomy" id="28189"/>
    <lineage>
        <taxon>Bacteria</taxon>
        <taxon>Pseudomonadati</taxon>
        <taxon>Bacteroidota</taxon>
        <taxon>Flavobacteriia</taxon>
        <taxon>Flavobacteriales</taxon>
        <taxon>Flavobacteriaceae</taxon>
        <taxon>Capnocytophaga</taxon>
    </lineage>
</organism>
<name>A0A0B7H1N3_9FLAO</name>
<proteinExistence type="predicted"/>
<reference evidence="2" key="1">
    <citation type="submission" date="2015-01" db="EMBL/GenBank/DDBJ databases">
        <authorList>
            <person name="MANFREDI Pablo"/>
        </authorList>
    </citation>
    <scope>NUCLEOTIDE SEQUENCE [LARGE SCALE GENOMIC DNA]</scope>
    <source>
        <strain evidence="2">Ccyn2B</strain>
    </source>
</reference>
<sequence length="49" mass="5504">MGNNQIEREECVVHNIEQSFVACIGCRAHRSTPSKNQNGDKAVYFECSC</sequence>
<keyword evidence="2" id="KW-1185">Reference proteome</keyword>
<evidence type="ECO:0000313" key="1">
    <source>
        <dbReference type="EMBL" id="CEN32474.1"/>
    </source>
</evidence>
<dbReference type="AlphaFoldDB" id="A0A0B7H1N3"/>
<dbReference type="Proteomes" id="UP000038055">
    <property type="component" value="Unassembled WGS sequence"/>
</dbReference>
<accession>A0A0B7H1N3</accession>